<reference evidence="9" key="1">
    <citation type="submission" date="2017-06" db="EMBL/GenBank/DDBJ databases">
        <authorList>
            <person name="Varghese N."/>
            <person name="Submissions S."/>
        </authorList>
    </citation>
    <scope>NUCLEOTIDE SEQUENCE [LARGE SCALE GENOMIC DNA]</scope>
    <source>
        <strain evidence="9">LNB2</strain>
    </source>
</reference>
<keyword evidence="9" id="KW-1185">Reference proteome</keyword>
<dbReference type="EC" id="6.2.1.44" evidence="4"/>
<dbReference type="InterPro" id="IPR050237">
    <property type="entry name" value="ATP-dep_AMP-bd_enzyme"/>
</dbReference>
<keyword evidence="2" id="KW-0436">Ligase</keyword>
<dbReference type="InterPro" id="IPR045851">
    <property type="entry name" value="AMP-bd_C_sf"/>
</dbReference>
<dbReference type="Proteomes" id="UP000198281">
    <property type="component" value="Unassembled WGS sequence"/>
</dbReference>
<dbReference type="GO" id="GO:0016878">
    <property type="term" value="F:acid-thiol ligase activity"/>
    <property type="evidence" value="ECO:0007669"/>
    <property type="project" value="UniProtKB-ARBA"/>
</dbReference>
<feature type="domain" description="AMP-binding enzyme C-terminal" evidence="7">
    <location>
        <begin position="453"/>
        <end position="528"/>
    </location>
</feature>
<dbReference type="PANTHER" id="PTHR43767:SF1">
    <property type="entry name" value="NONRIBOSOMAL PEPTIDE SYNTHASE PES1 (EUROFUNG)-RELATED"/>
    <property type="match status" value="1"/>
</dbReference>
<accession>A0A239JV27</accession>
<evidence type="ECO:0000256" key="1">
    <source>
        <dbReference type="ARBA" id="ARBA00006432"/>
    </source>
</evidence>
<evidence type="ECO:0000259" key="7">
    <source>
        <dbReference type="Pfam" id="PF13193"/>
    </source>
</evidence>
<name>A0A239JV27_9SPHN</name>
<dbReference type="OrthoDB" id="9803968at2"/>
<dbReference type="InterPro" id="IPR000873">
    <property type="entry name" value="AMP-dep_synth/lig_dom"/>
</dbReference>
<evidence type="ECO:0000256" key="3">
    <source>
        <dbReference type="ARBA" id="ARBA00051915"/>
    </source>
</evidence>
<proteinExistence type="inferred from homology"/>
<evidence type="ECO:0000313" key="8">
    <source>
        <dbReference type="EMBL" id="SNT09757.1"/>
    </source>
</evidence>
<dbReference type="InterPro" id="IPR042099">
    <property type="entry name" value="ANL_N_sf"/>
</dbReference>
<protein>
    <recommendedName>
        <fullName evidence="5">3-methylmercaptopropionyl-CoA ligase</fullName>
        <ecNumber evidence="4">6.2.1.44</ecNumber>
    </recommendedName>
</protein>
<evidence type="ECO:0000256" key="4">
    <source>
        <dbReference type="ARBA" id="ARBA00066616"/>
    </source>
</evidence>
<dbReference type="EMBL" id="FZOS01000040">
    <property type="protein sequence ID" value="SNT09757.1"/>
    <property type="molecule type" value="Genomic_DNA"/>
</dbReference>
<dbReference type="Gene3D" id="3.40.50.12780">
    <property type="entry name" value="N-terminal domain of ligase-like"/>
    <property type="match status" value="1"/>
</dbReference>
<gene>
    <name evidence="8" type="ORF">SAMN06295912_14016</name>
</gene>
<dbReference type="InterPro" id="IPR025110">
    <property type="entry name" value="AMP-bd_C"/>
</dbReference>
<dbReference type="FunFam" id="3.30.300.30:FF:000008">
    <property type="entry name" value="2,3-dihydroxybenzoate-AMP ligase"/>
    <property type="match status" value="1"/>
</dbReference>
<evidence type="ECO:0000256" key="2">
    <source>
        <dbReference type="ARBA" id="ARBA00022598"/>
    </source>
</evidence>
<dbReference type="SUPFAM" id="SSF56801">
    <property type="entry name" value="Acetyl-CoA synthetase-like"/>
    <property type="match status" value="1"/>
</dbReference>
<organism evidence="8 9">
    <name type="scientific">Edaphosphingomonas laterariae</name>
    <dbReference type="NCBI Taxonomy" id="861865"/>
    <lineage>
        <taxon>Bacteria</taxon>
        <taxon>Pseudomonadati</taxon>
        <taxon>Pseudomonadota</taxon>
        <taxon>Alphaproteobacteria</taxon>
        <taxon>Sphingomonadales</taxon>
        <taxon>Rhizorhabdaceae</taxon>
        <taxon>Edaphosphingomonas</taxon>
    </lineage>
</organism>
<dbReference type="InterPro" id="IPR020845">
    <property type="entry name" value="AMP-binding_CS"/>
</dbReference>
<dbReference type="Pfam" id="PF13193">
    <property type="entry name" value="AMP-binding_C"/>
    <property type="match status" value="1"/>
</dbReference>
<dbReference type="AlphaFoldDB" id="A0A239JV27"/>
<comment type="catalytic activity">
    <reaction evidence="3">
        <text>3-(methylsulfanyl)propanoate + ATP + CoA = 3-(methylsulfanyl)propanoyl-CoA + AMP + diphosphate</text>
        <dbReference type="Rhea" id="RHEA:43052"/>
        <dbReference type="ChEBI" id="CHEBI:30616"/>
        <dbReference type="ChEBI" id="CHEBI:33019"/>
        <dbReference type="ChEBI" id="CHEBI:49016"/>
        <dbReference type="ChEBI" id="CHEBI:57287"/>
        <dbReference type="ChEBI" id="CHEBI:82815"/>
        <dbReference type="ChEBI" id="CHEBI:456215"/>
        <dbReference type="EC" id="6.2.1.44"/>
    </reaction>
    <physiologicalReaction direction="left-to-right" evidence="3">
        <dbReference type="Rhea" id="RHEA:43053"/>
    </physiologicalReaction>
</comment>
<comment type="similarity">
    <text evidence="1">Belongs to the ATP-dependent AMP-binding enzyme family.</text>
</comment>
<dbReference type="PANTHER" id="PTHR43767">
    <property type="entry name" value="LONG-CHAIN-FATTY-ACID--COA LIGASE"/>
    <property type="match status" value="1"/>
</dbReference>
<evidence type="ECO:0000256" key="5">
    <source>
        <dbReference type="ARBA" id="ARBA00067668"/>
    </source>
</evidence>
<dbReference type="RefSeq" id="WP_089221143.1">
    <property type="nucleotide sequence ID" value="NZ_FZOS01000040.1"/>
</dbReference>
<sequence length="549" mass="58112">MAGNPYAAKPWLNLYAKGQPADLTARYETMLVAFRAAVAEAGDRPAILFGDACISFAELDAAADRLAGWAVAQGVRQGDRIAIILQNVPAFAIATVAAWKLGAIPVPGNPMYRAGEIARQFADSHPALLICHADHESEVREALASIDEQHPVLTVPTDGSDDPATPGSLAAAVAEGGPTPPPVSVAGEDLGLMLYTSGTTGAPKAAMLTHATLAWNSEAMAHWFGIDAEAKVLGIAPLFHITGFVAHLTMAIVARCPLILTGRFDPARTLAVIRRERPTWMVGAVTAFNALASLPDVNLDDFTSFHRVDSGGAPIAPALRETIATRIGHKLLSAYGMTETASVTHSCPIGREVPVDPESGALSVGVPYIGTEAMVADEAGNPVPIGEVGEIWMRGPQVMTGYWNKPAETAAALTDGWMHSGDVGFMNAEGWFFLVDRKKDCIIASGFKVWPREVEDVLHTHPAVREAAVVGAPDDYRGETVIAHVSLRSGATVSEAELIGHCRERLAAYKVPRFVRIAEELPKTATGKIQRNVLREAEAAAISRAAASA</sequence>
<dbReference type="Pfam" id="PF00501">
    <property type="entry name" value="AMP-binding"/>
    <property type="match status" value="1"/>
</dbReference>
<dbReference type="Gene3D" id="3.30.300.30">
    <property type="match status" value="1"/>
</dbReference>
<feature type="domain" description="AMP-dependent synthetase/ligase" evidence="6">
    <location>
        <begin position="34"/>
        <end position="403"/>
    </location>
</feature>
<dbReference type="PROSITE" id="PS00455">
    <property type="entry name" value="AMP_BINDING"/>
    <property type="match status" value="1"/>
</dbReference>
<evidence type="ECO:0000313" key="9">
    <source>
        <dbReference type="Proteomes" id="UP000198281"/>
    </source>
</evidence>
<evidence type="ECO:0000259" key="6">
    <source>
        <dbReference type="Pfam" id="PF00501"/>
    </source>
</evidence>